<dbReference type="EMBL" id="QOVW01000016">
    <property type="protein sequence ID" value="RDB36939.1"/>
    <property type="molecule type" value="Genomic_DNA"/>
</dbReference>
<feature type="chain" id="PRO_5016843103" evidence="1">
    <location>
        <begin position="19"/>
        <end position="197"/>
    </location>
</feature>
<evidence type="ECO:0000313" key="3">
    <source>
        <dbReference type="Proteomes" id="UP000253934"/>
    </source>
</evidence>
<sequence length="197" mass="22687">MIKKLLPVFFIMPFCANAQSIIFGEVYNGAQALLSSVEGEMFADYYTRLMNPQSIQYYSGNYIGKIEHGYWKVLSFSGVGQYGIPIYKNSKYRVGENYNLEIEYEIAAEFLRTTSDPYFFIGIYNKGLEVKREPFYNKTLGKFNSQGVPIEFAKISFNSYATIDEAIELYPAFVTNRQMGSKVYIKSVKYSLVNKYN</sequence>
<evidence type="ECO:0000256" key="1">
    <source>
        <dbReference type="SAM" id="SignalP"/>
    </source>
</evidence>
<reference evidence="2" key="1">
    <citation type="submission" date="2018-04" db="EMBL/GenBank/DDBJ databases">
        <title>Draft genome sequence of the Candidatus Spirobacillus cienkowskii, a pathogen of freshwater Daphnia species, reconstructed from hemolymph metagenomic reads.</title>
        <authorList>
            <person name="Bresciani L."/>
            <person name="Lemos L.N."/>
            <person name="Wale N."/>
            <person name="Lin J.Y."/>
            <person name="Fernandes G.R."/>
            <person name="Duffy M.A."/>
            <person name="Rodrigues J.M."/>
        </authorList>
    </citation>
    <scope>NUCLEOTIDE SEQUENCE [LARGE SCALE GENOMIC DNA]</scope>
    <source>
        <strain evidence="2">Binning01</strain>
    </source>
</reference>
<protein>
    <submittedName>
        <fullName evidence="2">Uncharacterized protein</fullName>
    </submittedName>
</protein>
<gene>
    <name evidence="2" type="ORF">DCC88_02480</name>
</gene>
<comment type="caution">
    <text evidence="2">The sequence shown here is derived from an EMBL/GenBank/DDBJ whole genome shotgun (WGS) entry which is preliminary data.</text>
</comment>
<evidence type="ECO:0000313" key="2">
    <source>
        <dbReference type="EMBL" id="RDB36939.1"/>
    </source>
</evidence>
<proteinExistence type="predicted"/>
<organism evidence="2 3">
    <name type="scientific">Spirobacillus cienkowskii</name>
    <dbReference type="NCBI Taxonomy" id="495820"/>
    <lineage>
        <taxon>Bacteria</taxon>
        <taxon>Pseudomonadati</taxon>
        <taxon>Bdellovibrionota</taxon>
        <taxon>Oligoflexia</taxon>
        <taxon>Silvanigrellales</taxon>
        <taxon>Spirobacillus</taxon>
    </lineage>
</organism>
<accession>A0A369KQJ1</accession>
<keyword evidence="1" id="KW-0732">Signal</keyword>
<feature type="signal peptide" evidence="1">
    <location>
        <begin position="1"/>
        <end position="18"/>
    </location>
</feature>
<dbReference type="Proteomes" id="UP000253934">
    <property type="component" value="Unassembled WGS sequence"/>
</dbReference>
<dbReference type="AlphaFoldDB" id="A0A369KQJ1"/>
<name>A0A369KQJ1_9BACT</name>
<keyword evidence="3" id="KW-1185">Reference proteome</keyword>